<feature type="compositionally biased region" description="Polar residues" evidence="3">
    <location>
        <begin position="164"/>
        <end position="174"/>
    </location>
</feature>
<dbReference type="Pfam" id="PF10456">
    <property type="entry name" value="BAR_3_WASP_bdg"/>
    <property type="match status" value="1"/>
</dbReference>
<dbReference type="InterPro" id="IPR001452">
    <property type="entry name" value="SH3_domain"/>
</dbReference>
<dbReference type="PANTHER" id="PTHR45827">
    <property type="entry name" value="SORTING NEXIN"/>
    <property type="match status" value="1"/>
</dbReference>
<dbReference type="Pfam" id="PF00018">
    <property type="entry name" value="SH3_1"/>
    <property type="match status" value="1"/>
</dbReference>
<dbReference type="InterPro" id="IPR001683">
    <property type="entry name" value="PX_dom"/>
</dbReference>
<dbReference type="GO" id="GO:0097320">
    <property type="term" value="P:plasma membrane tubulation"/>
    <property type="evidence" value="ECO:0007669"/>
    <property type="project" value="TreeGrafter"/>
</dbReference>
<evidence type="ECO:0000256" key="1">
    <source>
        <dbReference type="ARBA" id="ARBA00022443"/>
    </source>
</evidence>
<dbReference type="Pfam" id="PF00787">
    <property type="entry name" value="PX"/>
    <property type="match status" value="1"/>
</dbReference>
<gene>
    <name evidence="6" type="ORF">AMSG_00769</name>
</gene>
<dbReference type="PROSITE" id="PS50195">
    <property type="entry name" value="PX"/>
    <property type="match status" value="1"/>
</dbReference>
<dbReference type="InterPro" id="IPR019497">
    <property type="entry name" value="Sorting_nexin_WASP-bd-dom"/>
</dbReference>
<protein>
    <recommendedName>
        <fullName evidence="8">Sorting nexin</fullName>
    </recommendedName>
</protein>
<proteinExistence type="predicted"/>
<dbReference type="eggNOG" id="KOG2528">
    <property type="taxonomic scope" value="Eukaryota"/>
</dbReference>
<dbReference type="SMART" id="SM00326">
    <property type="entry name" value="SH3"/>
    <property type="match status" value="1"/>
</dbReference>
<dbReference type="GO" id="GO:0031410">
    <property type="term" value="C:cytoplasmic vesicle"/>
    <property type="evidence" value="ECO:0007669"/>
    <property type="project" value="TreeGrafter"/>
</dbReference>
<dbReference type="Gene3D" id="2.30.30.40">
    <property type="entry name" value="SH3 Domains"/>
    <property type="match status" value="1"/>
</dbReference>
<dbReference type="AlphaFoldDB" id="A0A0L0DH27"/>
<dbReference type="GO" id="GO:0005886">
    <property type="term" value="C:plasma membrane"/>
    <property type="evidence" value="ECO:0007669"/>
    <property type="project" value="TreeGrafter"/>
</dbReference>
<dbReference type="GO" id="GO:0035091">
    <property type="term" value="F:phosphatidylinositol binding"/>
    <property type="evidence" value="ECO:0007669"/>
    <property type="project" value="InterPro"/>
</dbReference>
<feature type="compositionally biased region" description="Low complexity" evidence="3">
    <location>
        <begin position="564"/>
        <end position="573"/>
    </location>
</feature>
<evidence type="ECO:0000256" key="2">
    <source>
        <dbReference type="PROSITE-ProRule" id="PRU00192"/>
    </source>
</evidence>
<feature type="region of interest" description="Disordered" evidence="3">
    <location>
        <begin position="564"/>
        <end position="584"/>
    </location>
</feature>
<dbReference type="CDD" id="cd00174">
    <property type="entry name" value="SH3"/>
    <property type="match status" value="1"/>
</dbReference>
<evidence type="ECO:0000256" key="3">
    <source>
        <dbReference type="SAM" id="MobiDB-lite"/>
    </source>
</evidence>
<dbReference type="InterPro" id="IPR027267">
    <property type="entry name" value="AH/BAR_dom_sf"/>
</dbReference>
<feature type="compositionally biased region" description="Pro residues" evidence="3">
    <location>
        <begin position="574"/>
        <end position="584"/>
    </location>
</feature>
<name>A0A0L0DH27_THETB</name>
<keyword evidence="1 2" id="KW-0728">SH3 domain</keyword>
<dbReference type="GO" id="GO:0006897">
    <property type="term" value="P:endocytosis"/>
    <property type="evidence" value="ECO:0007669"/>
    <property type="project" value="TreeGrafter"/>
</dbReference>
<evidence type="ECO:0000313" key="6">
    <source>
        <dbReference type="EMBL" id="KNC50608.1"/>
    </source>
</evidence>
<dbReference type="Gene3D" id="3.30.1520.10">
    <property type="entry name" value="Phox-like domain"/>
    <property type="match status" value="1"/>
</dbReference>
<organism evidence="6 7">
    <name type="scientific">Thecamonas trahens ATCC 50062</name>
    <dbReference type="NCBI Taxonomy" id="461836"/>
    <lineage>
        <taxon>Eukaryota</taxon>
        <taxon>Apusozoa</taxon>
        <taxon>Apusomonadida</taxon>
        <taxon>Apusomonadidae</taxon>
        <taxon>Thecamonas</taxon>
    </lineage>
</organism>
<dbReference type="GeneID" id="25560556"/>
<dbReference type="RefSeq" id="XP_013762495.1">
    <property type="nucleotide sequence ID" value="XM_013907041.1"/>
</dbReference>
<evidence type="ECO:0000259" key="4">
    <source>
        <dbReference type="PROSITE" id="PS50002"/>
    </source>
</evidence>
<sequence length="584" mass="62580">MEERVACFAFERQTANDLAFKVGDTIVVTNKSTGDDGWWEGYLKSDPTCKVGYFPENYALLPDAVPAVSEPATAARVSTDDPDGTLAAALDRLDPATAADRRPIATPEPMTIPSLVEFGELNEAMDAHVADALASPTLSSPPASTSPATSPATASTPAPVATELSLQDEPSSSGHCAIDARYEWREVEPYFEIEVDVALARGSKFGGLKKFTSYSIRTPAKGWAVLHRYKHFHWLRERLVAKYAGIAIPEIPSKQLTGRFKDNIVSYRRHFLAVFLNAVARHPVLRSAPVFHHFLSVDSTSEGEWKQGKRAAERDDVQGKAFLSAVSAAATPSLSSGEEVDQAQDFVRAMPNHAKHWTALVDVMNASAKKRLELVESTEELWQGFSQMSGSTGDPFCWRAECDECSSATGCLGAVSATLQTQAQLQLEASLAESDLANCFQSSRDALGVTLAAVKTEVSSRTAAVAKNAKLQAASQPVPEGSVEAAQAHLAVAVAELNHFHATRAIDNKLALLAYARTQAALHARAAASWTALAGELDAYPVDQAAYDIEYAHFTKLHASDTAEPVLSPSVEPSSPPPPVVAAP</sequence>
<dbReference type="Gene3D" id="1.20.1270.60">
    <property type="entry name" value="Arfaptin homology (AH) domain/BAR domain"/>
    <property type="match status" value="1"/>
</dbReference>
<dbReference type="GO" id="GO:0016197">
    <property type="term" value="P:endosomal transport"/>
    <property type="evidence" value="ECO:0007669"/>
    <property type="project" value="TreeGrafter"/>
</dbReference>
<dbReference type="InterPro" id="IPR036028">
    <property type="entry name" value="SH3-like_dom_sf"/>
</dbReference>
<feature type="compositionally biased region" description="Low complexity" evidence="3">
    <location>
        <begin position="135"/>
        <end position="159"/>
    </location>
</feature>
<evidence type="ECO:0000313" key="7">
    <source>
        <dbReference type="Proteomes" id="UP000054408"/>
    </source>
</evidence>
<dbReference type="OrthoDB" id="10254720at2759"/>
<dbReference type="EMBL" id="GL349435">
    <property type="protein sequence ID" value="KNC50608.1"/>
    <property type="molecule type" value="Genomic_DNA"/>
</dbReference>
<feature type="region of interest" description="Disordered" evidence="3">
    <location>
        <begin position="135"/>
        <end position="174"/>
    </location>
</feature>
<dbReference type="SUPFAM" id="SSF50044">
    <property type="entry name" value="SH3-domain"/>
    <property type="match status" value="1"/>
</dbReference>
<dbReference type="OMA" id="FDSAPMR"/>
<dbReference type="STRING" id="461836.A0A0L0DH27"/>
<dbReference type="PRINTS" id="PR00452">
    <property type="entry name" value="SH3DOMAIN"/>
</dbReference>
<feature type="domain" description="SH3" evidence="4">
    <location>
        <begin position="1"/>
        <end position="64"/>
    </location>
</feature>
<dbReference type="InterPro" id="IPR036871">
    <property type="entry name" value="PX_dom_sf"/>
</dbReference>
<dbReference type="PROSITE" id="PS50002">
    <property type="entry name" value="SH3"/>
    <property type="match status" value="1"/>
</dbReference>
<dbReference type="Proteomes" id="UP000054408">
    <property type="component" value="Unassembled WGS sequence"/>
</dbReference>
<keyword evidence="7" id="KW-1185">Reference proteome</keyword>
<dbReference type="PANTHER" id="PTHR45827:SF1">
    <property type="entry name" value="SORTING NEXIN"/>
    <property type="match status" value="1"/>
</dbReference>
<evidence type="ECO:0008006" key="8">
    <source>
        <dbReference type="Google" id="ProtNLM"/>
    </source>
</evidence>
<feature type="domain" description="PX" evidence="5">
    <location>
        <begin position="192"/>
        <end position="301"/>
    </location>
</feature>
<evidence type="ECO:0000259" key="5">
    <source>
        <dbReference type="PROSITE" id="PS50195"/>
    </source>
</evidence>
<reference evidence="6 7" key="1">
    <citation type="submission" date="2010-05" db="EMBL/GenBank/DDBJ databases">
        <title>The Genome Sequence of Thecamonas trahens ATCC 50062.</title>
        <authorList>
            <consortium name="The Broad Institute Genome Sequencing Platform"/>
            <person name="Russ C."/>
            <person name="Cuomo C."/>
            <person name="Shea T."/>
            <person name="Young S.K."/>
            <person name="Zeng Q."/>
            <person name="Koehrsen M."/>
            <person name="Haas B."/>
            <person name="Borodovsky M."/>
            <person name="Guigo R."/>
            <person name="Alvarado L."/>
            <person name="Berlin A."/>
            <person name="Bochicchio J."/>
            <person name="Borenstein D."/>
            <person name="Chapman S."/>
            <person name="Chen Z."/>
            <person name="Freedman E."/>
            <person name="Gellesch M."/>
            <person name="Goldberg J."/>
            <person name="Griggs A."/>
            <person name="Gujja S."/>
            <person name="Heilman E."/>
            <person name="Heiman D."/>
            <person name="Hepburn T."/>
            <person name="Howarth C."/>
            <person name="Jen D."/>
            <person name="Larson L."/>
            <person name="Mehta T."/>
            <person name="Park D."/>
            <person name="Pearson M."/>
            <person name="Roberts A."/>
            <person name="Saif S."/>
            <person name="Shenoy N."/>
            <person name="Sisk P."/>
            <person name="Stolte C."/>
            <person name="Sykes S."/>
            <person name="Thomson T."/>
            <person name="Walk T."/>
            <person name="White J."/>
            <person name="Yandava C."/>
            <person name="Burger G."/>
            <person name="Gray M.W."/>
            <person name="Holland P.W.H."/>
            <person name="King N."/>
            <person name="Lang F.B.F."/>
            <person name="Roger A.J."/>
            <person name="Ruiz-Trillo I."/>
            <person name="Lander E."/>
            <person name="Nusbaum C."/>
        </authorList>
    </citation>
    <scope>NUCLEOTIDE SEQUENCE [LARGE SCALE GENOMIC DNA]</scope>
    <source>
        <strain evidence="6 7">ATCC 50062</strain>
    </source>
</reference>
<dbReference type="SMART" id="SM00312">
    <property type="entry name" value="PX"/>
    <property type="match status" value="1"/>
</dbReference>
<dbReference type="SUPFAM" id="SSF64268">
    <property type="entry name" value="PX domain"/>
    <property type="match status" value="1"/>
</dbReference>
<accession>A0A0L0DH27</accession>